<keyword evidence="1" id="KW-1185">Reference proteome</keyword>
<evidence type="ECO:0000313" key="2">
    <source>
        <dbReference type="RefSeq" id="XP_075098814.1"/>
    </source>
</evidence>
<name>A0AC58TNL0_TOBAC</name>
<evidence type="ECO:0000313" key="1">
    <source>
        <dbReference type="Proteomes" id="UP000790787"/>
    </source>
</evidence>
<proteinExistence type="predicted"/>
<organism evidence="1 2">
    <name type="scientific">Nicotiana tabacum</name>
    <name type="common">Common tobacco</name>
    <dbReference type="NCBI Taxonomy" id="4097"/>
    <lineage>
        <taxon>Eukaryota</taxon>
        <taxon>Viridiplantae</taxon>
        <taxon>Streptophyta</taxon>
        <taxon>Embryophyta</taxon>
        <taxon>Tracheophyta</taxon>
        <taxon>Spermatophyta</taxon>
        <taxon>Magnoliopsida</taxon>
        <taxon>eudicotyledons</taxon>
        <taxon>Gunneridae</taxon>
        <taxon>Pentapetalae</taxon>
        <taxon>asterids</taxon>
        <taxon>lamiids</taxon>
        <taxon>Solanales</taxon>
        <taxon>Solanaceae</taxon>
        <taxon>Nicotianoideae</taxon>
        <taxon>Nicotianeae</taxon>
        <taxon>Nicotiana</taxon>
    </lineage>
</organism>
<dbReference type="Proteomes" id="UP000790787">
    <property type="component" value="Chromosome 22"/>
</dbReference>
<protein>
    <submittedName>
        <fullName evidence="2">Uncharacterized protein LOC142175733</fullName>
    </submittedName>
</protein>
<sequence length="640" mass="74041">MGFKGSIYIWWNGRADEECIFKRLDRCFANFEFQQMMPGMEVTHLSKIESDHSPLILSCNLDSTPINKSFRFLNFWINHELFNEVVKENWKADFHASPFITFNYKLKKLKKALLTWSKATYRDIFQNIASLEKIVLAHEVHFELNPTIRNRERLQRVQAELLKFLALEKQFWKQKAGFQWFKDGDRNTKFFHTQVNGRRRRLQLKRIQNSEEKGQNVDLIKQPSKDEVKHSVFGLNGESAGGPDGFNGSFFQACWEIIGEDVFEMVKAFFNVLINGQPHGFFKSSRGVKQGDPLSPTLFILATEALSRGLNALHMNLYFCGYVIPKWSPKINHLAYADDTINLSSSDATSVQLIMEVLSAYEAASGQLINKSKSAIYMHHSASLEVINNVERITGINRHDFPFIYLGCHIFYTRRRIDYYQGLLKKALEKLQGWKGNLLSIGGRKVLISHVLQSMPIHLLSVVNPPAFVVNKIDKIFDRFYWSNSIGGKTRHWASWDSLCLPIEEGGVGFRSSHDISNALFWSHVWRKMLECRDQIEHQIYWQPRIGSALFQFNNWTGLGAFYFITSPDIFCDESIQNVNEVVMAGKWDEIKLRQILLDDLASHIIDHIAPPGVQDDVDIPYWILETRGNFSVKSTWEYL</sequence>
<reference evidence="2" key="2">
    <citation type="submission" date="2025-08" db="UniProtKB">
        <authorList>
            <consortium name="RefSeq"/>
        </authorList>
    </citation>
    <scope>IDENTIFICATION</scope>
    <source>
        <tissue evidence="2">Leaf</tissue>
    </source>
</reference>
<accession>A0AC58TNL0</accession>
<dbReference type="RefSeq" id="XP_075098814.1">
    <property type="nucleotide sequence ID" value="XM_075242713.1"/>
</dbReference>
<gene>
    <name evidence="2" type="primary">LOC142175733</name>
</gene>
<reference evidence="1" key="1">
    <citation type="journal article" date="2014" name="Nat. Commun.">
        <title>The tobacco genome sequence and its comparison with those of tomato and potato.</title>
        <authorList>
            <person name="Sierro N."/>
            <person name="Battey J.N."/>
            <person name="Ouadi S."/>
            <person name="Bakaher N."/>
            <person name="Bovet L."/>
            <person name="Willig A."/>
            <person name="Goepfert S."/>
            <person name="Peitsch M.C."/>
            <person name="Ivanov N.V."/>
        </authorList>
    </citation>
    <scope>NUCLEOTIDE SEQUENCE [LARGE SCALE GENOMIC DNA]</scope>
</reference>